<dbReference type="InterPro" id="IPR013830">
    <property type="entry name" value="SGNH_hydro"/>
</dbReference>
<sequence>MKKFFLLSGIALFIVGFFLFRTTAAEDPVDTQTVATAGQTVVKKMPRPDKPEATVEFSQQNPASLKPVLRWTKVESAVAYEIELFQENPGVYDEPRFQPTPFFSTSYIYVNGYNADLTDRLQQDYFYWRVHGLNLDGQRIGDDSDVQKVYVDQDKDIQLKPIPTSVFNQTAGSVLLYPVYAWIPVAGGDKYEVEILDDLPENPNGIEPSVHRIDSAIAVGFDYYDSTPRVGRKPFYWRVRAMDQEGNPVGVYSDVGKFGVVPGAAFEVATYGDSITHGGGAVSYSPSDWEYSYQHYLDFPVINLGKSGDTSATMVERFEQDVLPFKPRYLIIMGGSNSMRGGYSAEDIIADLTALKKKCLDNGIHPVFLTLPPINPGNIKRVFDEPTAAGWQQERQKINDFIRTQDHIDVAQGMESPEGILPNELATDGLHLDIKGKQMIAAAINANWGRITGPSIPGK</sequence>
<dbReference type="Gene3D" id="2.60.40.10">
    <property type="entry name" value="Immunoglobulins"/>
    <property type="match status" value="2"/>
</dbReference>
<feature type="domain" description="SGNH hydrolase-type esterase" evidence="2">
    <location>
        <begin position="271"/>
        <end position="438"/>
    </location>
</feature>
<dbReference type="STRING" id="112903.SAMN04490178_108123"/>
<evidence type="ECO:0000313" key="3">
    <source>
        <dbReference type="EMBL" id="SEP00590.1"/>
    </source>
</evidence>
<evidence type="ECO:0000259" key="2">
    <source>
        <dbReference type="Pfam" id="PF13472"/>
    </source>
</evidence>
<dbReference type="InterPro" id="IPR013783">
    <property type="entry name" value="Ig-like_fold"/>
</dbReference>
<keyword evidence="1" id="KW-0732">Signal</keyword>
<accession>A0A1H8UBI0</accession>
<dbReference type="InterPro" id="IPR051532">
    <property type="entry name" value="Ester_Hydrolysis_Enzymes"/>
</dbReference>
<dbReference type="PANTHER" id="PTHR30383">
    <property type="entry name" value="THIOESTERASE 1/PROTEASE 1/LYSOPHOSPHOLIPASE L1"/>
    <property type="match status" value="1"/>
</dbReference>
<dbReference type="Gene3D" id="3.40.50.1110">
    <property type="entry name" value="SGNH hydrolase"/>
    <property type="match status" value="1"/>
</dbReference>
<dbReference type="RefSeq" id="WP_091745887.1">
    <property type="nucleotide sequence ID" value="NZ_FODY01000008.1"/>
</dbReference>
<proteinExistence type="predicted"/>
<dbReference type="SUPFAM" id="SSF52266">
    <property type="entry name" value="SGNH hydrolase"/>
    <property type="match status" value="1"/>
</dbReference>
<dbReference type="InterPro" id="IPR036514">
    <property type="entry name" value="SGNH_hydro_sf"/>
</dbReference>
<dbReference type="EMBL" id="FODY01000008">
    <property type="protein sequence ID" value="SEP00590.1"/>
    <property type="molecule type" value="Genomic_DNA"/>
</dbReference>
<dbReference type="Proteomes" id="UP000198847">
    <property type="component" value="Unassembled WGS sequence"/>
</dbReference>
<organism evidence="3 4">
    <name type="scientific">Propionispora vibrioides</name>
    <dbReference type="NCBI Taxonomy" id="112903"/>
    <lineage>
        <taxon>Bacteria</taxon>
        <taxon>Bacillati</taxon>
        <taxon>Bacillota</taxon>
        <taxon>Negativicutes</taxon>
        <taxon>Selenomonadales</taxon>
        <taxon>Sporomusaceae</taxon>
        <taxon>Propionispora</taxon>
    </lineage>
</organism>
<dbReference type="AlphaFoldDB" id="A0A1H8UBI0"/>
<protein>
    <submittedName>
        <fullName evidence="3">Lysophospholipase L1</fullName>
    </submittedName>
</protein>
<feature type="chain" id="PRO_5038369310" evidence="1">
    <location>
        <begin position="25"/>
        <end position="459"/>
    </location>
</feature>
<reference evidence="3 4" key="1">
    <citation type="submission" date="2016-10" db="EMBL/GenBank/DDBJ databases">
        <authorList>
            <person name="de Groot N.N."/>
        </authorList>
    </citation>
    <scope>NUCLEOTIDE SEQUENCE [LARGE SCALE GENOMIC DNA]</scope>
    <source>
        <strain evidence="3 4">DSM 13305</strain>
    </source>
</reference>
<gene>
    <name evidence="3" type="ORF">SAMN04490178_108123</name>
</gene>
<dbReference type="Pfam" id="PF13472">
    <property type="entry name" value="Lipase_GDSL_2"/>
    <property type="match status" value="1"/>
</dbReference>
<keyword evidence="4" id="KW-1185">Reference proteome</keyword>
<evidence type="ECO:0000256" key="1">
    <source>
        <dbReference type="SAM" id="SignalP"/>
    </source>
</evidence>
<evidence type="ECO:0000313" key="4">
    <source>
        <dbReference type="Proteomes" id="UP000198847"/>
    </source>
</evidence>
<name>A0A1H8UBI0_9FIRM</name>
<feature type="signal peptide" evidence="1">
    <location>
        <begin position="1"/>
        <end position="24"/>
    </location>
</feature>
<dbReference type="OrthoDB" id="1625474at2"/>